<dbReference type="Proteomes" id="UP000179807">
    <property type="component" value="Unassembled WGS sequence"/>
</dbReference>
<dbReference type="EMBL" id="MLAK01000738">
    <property type="protein sequence ID" value="OHT06070.1"/>
    <property type="molecule type" value="Genomic_DNA"/>
</dbReference>
<keyword evidence="3" id="KW-1185">Reference proteome</keyword>
<dbReference type="SMART" id="SM00054">
    <property type="entry name" value="EFh"/>
    <property type="match status" value="1"/>
</dbReference>
<dbReference type="VEuPathDB" id="TrichDB:TRFO_05729"/>
<dbReference type="InterPro" id="IPR002048">
    <property type="entry name" value="EF_hand_dom"/>
</dbReference>
<feature type="domain" description="EF-hand" evidence="1">
    <location>
        <begin position="118"/>
        <end position="153"/>
    </location>
</feature>
<reference evidence="2" key="1">
    <citation type="submission" date="2016-10" db="EMBL/GenBank/DDBJ databases">
        <authorList>
            <person name="Benchimol M."/>
            <person name="Almeida L.G."/>
            <person name="Vasconcelos A.T."/>
            <person name="Perreira-Neves A."/>
            <person name="Rosa I.A."/>
            <person name="Tasca T."/>
            <person name="Bogo M.R."/>
            <person name="de Souza W."/>
        </authorList>
    </citation>
    <scope>NUCLEOTIDE SEQUENCE [LARGE SCALE GENOMIC DNA]</scope>
    <source>
        <strain evidence="2">K</strain>
    </source>
</reference>
<dbReference type="GO" id="GO:0005509">
    <property type="term" value="F:calcium ion binding"/>
    <property type="evidence" value="ECO:0007669"/>
    <property type="project" value="InterPro"/>
</dbReference>
<sequence>MNSKKKKKKSYSKNSKWKKNVKKRRLFEWITKSLSNNQMFDPNFFTDEQYVEYTNAFVKRAKGRGKGYLNKETMRKAIIACRLIPAPSEKDLDAMCTSDHVDIEQFFIIIFWYLRGIGTRAELIHAFQQIDIDNDGKIPFSEIRAILEMRPHSFSNEQILTLRKELNCFEDDLVDYTLFVNKIRPR</sequence>
<dbReference type="Gene3D" id="1.10.238.10">
    <property type="entry name" value="EF-hand"/>
    <property type="match status" value="1"/>
</dbReference>
<accession>A0A1J4K8R9</accession>
<dbReference type="PROSITE" id="PS50222">
    <property type="entry name" value="EF_HAND_2"/>
    <property type="match status" value="1"/>
</dbReference>
<dbReference type="AlphaFoldDB" id="A0A1J4K8R9"/>
<dbReference type="InterPro" id="IPR011992">
    <property type="entry name" value="EF-hand-dom_pair"/>
</dbReference>
<organism evidence="2 3">
    <name type="scientific">Tritrichomonas foetus</name>
    <dbReference type="NCBI Taxonomy" id="1144522"/>
    <lineage>
        <taxon>Eukaryota</taxon>
        <taxon>Metamonada</taxon>
        <taxon>Parabasalia</taxon>
        <taxon>Tritrichomonadida</taxon>
        <taxon>Tritrichomonadidae</taxon>
        <taxon>Tritrichomonas</taxon>
    </lineage>
</organism>
<gene>
    <name evidence="2" type="ORF">TRFO_05729</name>
</gene>
<evidence type="ECO:0000313" key="2">
    <source>
        <dbReference type="EMBL" id="OHT06070.1"/>
    </source>
</evidence>
<dbReference type="RefSeq" id="XP_068359206.1">
    <property type="nucleotide sequence ID" value="XM_068492679.1"/>
</dbReference>
<dbReference type="Pfam" id="PF13405">
    <property type="entry name" value="EF-hand_6"/>
    <property type="match status" value="1"/>
</dbReference>
<evidence type="ECO:0000313" key="3">
    <source>
        <dbReference type="Proteomes" id="UP000179807"/>
    </source>
</evidence>
<comment type="caution">
    <text evidence="2">The sequence shown here is derived from an EMBL/GenBank/DDBJ whole genome shotgun (WGS) entry which is preliminary data.</text>
</comment>
<protein>
    <submittedName>
        <fullName evidence="2">EF hand family protein</fullName>
    </submittedName>
</protein>
<evidence type="ECO:0000259" key="1">
    <source>
        <dbReference type="PROSITE" id="PS50222"/>
    </source>
</evidence>
<proteinExistence type="predicted"/>
<dbReference type="SUPFAM" id="SSF47473">
    <property type="entry name" value="EF-hand"/>
    <property type="match status" value="1"/>
</dbReference>
<name>A0A1J4K8R9_9EUKA</name>
<dbReference type="GeneID" id="94827383"/>
<dbReference type="OrthoDB" id="429467at2759"/>